<feature type="domain" description="EGF-like" evidence="2">
    <location>
        <begin position="958"/>
        <end position="987"/>
    </location>
</feature>
<accession>W7XHJ9</accession>
<dbReference type="RefSeq" id="XP_012654867.1">
    <property type="nucleotide sequence ID" value="XM_012799413.1"/>
</dbReference>
<evidence type="ECO:0000313" key="4">
    <source>
        <dbReference type="Proteomes" id="UP000009168"/>
    </source>
</evidence>
<sequence length="1489" mass="167767">MMDFTPGFDSKTLFLNQWSIVSGEYDSTQYKADYSCKTSTSTTAGVLSPYYGIYPQQFQVTASAQEQPYQFTYADILYFTTASDLIDFNMVDQPNNVAKKLLGSMGDKQNQQCAYQISCSKNATLNDVVKFSLSYNNQFISKNPVTSFTYHRNPINEDWFGLLKIVIWSNCVENCLTCEDANNCKVCMKGFNRYTLLNGDKVCEETSGCKITNCFSCIKNSVLSINKCVKCNPGYSLDPNGHCYAQSNCSSSQYYSRGIKVCVDYQSFCLMQVSGQYNQWQTCTQPVSTSIIKCPKEKTILIYELKNYQVLTCDCKVDYCDVCLNPQTCDLCKSGYQFNSQKTLCIFNQCPKGLIKDPNSGLCVSNCPGTFCLTCNSSNCLECLTDGNYYIDFKNPQNCLVCTIPNCYNCSNDGKCLFCVPGYALSTDKLSCTCNVQNCIFCQHNSSTLCGQCAPNYYKSEDSTKCSCYIDGCTKCHQNDGSKCLTCASNYIQKNDLCQCQVNNCKICHQKDGLQCLVCNEGLTQNPSNNICYCPIKNCISCSNYTGSDGLNCICNHPNCQICDPNDGSICHQCNLGYTVDSDTKQCKSTLKNCLKNQLGSTNQCQICQNNYLLDSSQQCQCQVDNCQICSPNDGKFCDVCKSGYYKILNIQCLISLLNCLTLNASDITKCQVCQKNYQLDTSFQCQCQAQNCKSCSSSDGNICLQCSQGYVLDIITNECKSTIQHCLQNNPSNLSQCQSCQLNYKLDNSYQCQCQVQNCSICSPNDGNICNKCTNNYQKSSNNQNCSCISLNCQICDLLDGQLCQKCNSGYILDPTTKKCFKQIQNCQTYYPLNYSNCQQCINNFTLDSTTKQCLCSVQNCQICSPNDGKICNKCTNNYLLSSNNQDCSCISLNCQICDQLDGQLCQKCNSGYILDPTTKKCFKQIQNCQTYNPLDYLNCQQCINNFILDQTTNQCLCSVQNCQICSANGQICKTCIKNYMGPQCLCQVQNCSICSKQDGNICDTCNQGFQWNNLTKKCDAIPKCLVQNCDQCQLNNSNSCSQCSDGYLIIINSQKNTNPINICQKINACMVHGCQTCSQTDNNVCLKWKLCQSIDSNYFYVIYKVTDTGYNITISFQENLVNFNMTNYEQILRIEITGIQNYTYQVTSVLSNKIYLSIKVDQNCKNQKLEVKLHDPNFVQINNIQNSFKEVQLSSYVIQNQNQQEQAQAAKSASQSMQSTLLYSMLSIAMIGNFYVLFNTIDLTTFIYFLMFVNVRYPSNVTAFCSIFQNFQMAFIPNVFQAYLIDPDYIQPYTPGKFMDYGNDAYLLNSSGQSYTIVFGILAIYIFIKLLSFIKIPGFQLYLQKKIESGWEYNAFFDLIWSVYMYIVVGVFLQFYKFEFTESLSFLNYTLFSMSFIAIFFIPIMIAIFISKTPNLNDPRIQKQFSSIVGGLKVCGDSEVKQQILPSIENKIGSQCNINQDQINKKSNYSEIVSSLKINSLKIQEMA</sequence>
<reference evidence="4" key="1">
    <citation type="journal article" date="2006" name="PLoS Biol.">
        <title>Macronuclear genome sequence of the ciliate Tetrahymena thermophila, a model eukaryote.</title>
        <authorList>
            <person name="Eisen J.A."/>
            <person name="Coyne R.S."/>
            <person name="Wu M."/>
            <person name="Wu D."/>
            <person name="Thiagarajan M."/>
            <person name="Wortman J.R."/>
            <person name="Badger J.H."/>
            <person name="Ren Q."/>
            <person name="Amedeo P."/>
            <person name="Jones K.M."/>
            <person name="Tallon L.J."/>
            <person name="Delcher A.L."/>
            <person name="Salzberg S.L."/>
            <person name="Silva J.C."/>
            <person name="Haas B.J."/>
            <person name="Majoros W.H."/>
            <person name="Farzad M."/>
            <person name="Carlton J.M."/>
            <person name="Smith R.K. Jr."/>
            <person name="Garg J."/>
            <person name="Pearlman R.E."/>
            <person name="Karrer K.M."/>
            <person name="Sun L."/>
            <person name="Manning G."/>
            <person name="Elde N.C."/>
            <person name="Turkewitz A.P."/>
            <person name="Asai D.J."/>
            <person name="Wilkes D.E."/>
            <person name="Wang Y."/>
            <person name="Cai H."/>
            <person name="Collins K."/>
            <person name="Stewart B.A."/>
            <person name="Lee S.R."/>
            <person name="Wilamowska K."/>
            <person name="Weinberg Z."/>
            <person name="Ruzzo W.L."/>
            <person name="Wloga D."/>
            <person name="Gaertig J."/>
            <person name="Frankel J."/>
            <person name="Tsao C.-C."/>
            <person name="Gorovsky M.A."/>
            <person name="Keeling P.J."/>
            <person name="Waller R.F."/>
            <person name="Patron N.J."/>
            <person name="Cherry J.M."/>
            <person name="Stover N.A."/>
            <person name="Krieger C.J."/>
            <person name="del Toro C."/>
            <person name="Ryder H.F."/>
            <person name="Williamson S.C."/>
            <person name="Barbeau R.A."/>
            <person name="Hamilton E.P."/>
            <person name="Orias E."/>
        </authorList>
    </citation>
    <scope>NUCLEOTIDE SEQUENCE [LARGE SCALE GENOMIC DNA]</scope>
    <source>
        <strain evidence="4">SB210</strain>
    </source>
</reference>
<dbReference type="SUPFAM" id="SSF57184">
    <property type="entry name" value="Growth factor receptor domain"/>
    <property type="match status" value="5"/>
</dbReference>
<dbReference type="InterPro" id="IPR000742">
    <property type="entry name" value="EGF"/>
</dbReference>
<evidence type="ECO:0000313" key="3">
    <source>
        <dbReference type="EMBL" id="EWS72584.1"/>
    </source>
</evidence>
<feature type="domain" description="EGF-like" evidence="2">
    <location>
        <begin position="208"/>
        <end position="244"/>
    </location>
</feature>
<feature type="transmembrane region" description="Helical" evidence="1">
    <location>
        <begin position="1390"/>
        <end position="1412"/>
    </location>
</feature>
<feature type="domain" description="EGF-like" evidence="2">
    <location>
        <begin position="754"/>
        <end position="788"/>
    </location>
</feature>
<gene>
    <name evidence="3" type="ORF">TTHERM_000629740</name>
</gene>
<feature type="domain" description="EGF-like" evidence="2">
    <location>
        <begin position="687"/>
        <end position="721"/>
    </location>
</feature>
<keyword evidence="1" id="KW-1133">Transmembrane helix</keyword>
<organism evidence="3 4">
    <name type="scientific">Tetrahymena thermophila (strain SB210)</name>
    <dbReference type="NCBI Taxonomy" id="312017"/>
    <lineage>
        <taxon>Eukaryota</taxon>
        <taxon>Sar</taxon>
        <taxon>Alveolata</taxon>
        <taxon>Ciliophora</taxon>
        <taxon>Intramacronucleata</taxon>
        <taxon>Oligohymenophorea</taxon>
        <taxon>Hymenostomatida</taxon>
        <taxon>Tetrahymenina</taxon>
        <taxon>Tetrahymenidae</taxon>
        <taxon>Tetrahymena</taxon>
    </lineage>
</organism>
<dbReference type="InterPro" id="IPR052798">
    <property type="entry name" value="Giardia_VSA"/>
</dbReference>
<dbReference type="InParanoid" id="W7XHJ9"/>
<evidence type="ECO:0000259" key="2">
    <source>
        <dbReference type="SMART" id="SM00181"/>
    </source>
</evidence>
<proteinExistence type="predicted"/>
<feature type="domain" description="EGF-like" evidence="2">
    <location>
        <begin position="856"/>
        <end position="890"/>
    </location>
</feature>
<feature type="domain" description="EGF-like" evidence="2">
    <location>
        <begin position="170"/>
        <end position="204"/>
    </location>
</feature>
<keyword evidence="1" id="KW-0812">Transmembrane</keyword>
<feature type="transmembrane region" description="Helical" evidence="1">
    <location>
        <begin position="1317"/>
        <end position="1336"/>
    </location>
</feature>
<feature type="domain" description="EGF-like" evidence="2">
    <location>
        <begin position="621"/>
        <end position="654"/>
    </location>
</feature>
<feature type="domain" description="EGF-like" evidence="2">
    <location>
        <begin position="382"/>
        <end position="433"/>
    </location>
</feature>
<feature type="transmembrane region" description="Helical" evidence="1">
    <location>
        <begin position="1223"/>
        <end position="1251"/>
    </location>
</feature>
<keyword evidence="1" id="KW-0472">Membrane</keyword>
<dbReference type="PANTHER" id="PTHR23275:SF100">
    <property type="entry name" value="EGF-LIKE DOMAIN-CONTAINING PROTEIN"/>
    <property type="match status" value="1"/>
</dbReference>
<evidence type="ECO:0000256" key="1">
    <source>
        <dbReference type="SAM" id="Phobius"/>
    </source>
</evidence>
<dbReference type="SMART" id="SM00181">
    <property type="entry name" value="EGF"/>
    <property type="match status" value="12"/>
</dbReference>
<feature type="transmembrane region" description="Helical" evidence="1">
    <location>
        <begin position="1357"/>
        <end position="1378"/>
    </location>
</feature>
<feature type="domain" description="EGF-like" evidence="2">
    <location>
        <begin position="467"/>
        <end position="499"/>
    </location>
</feature>
<dbReference type="KEGG" id="tet:TTHERM_000629740"/>
<feature type="transmembrane region" description="Helical" evidence="1">
    <location>
        <begin position="1263"/>
        <end position="1287"/>
    </location>
</feature>
<dbReference type="GeneID" id="24439903"/>
<name>W7XHJ9_TETTS</name>
<dbReference type="PANTHER" id="PTHR23275">
    <property type="entry name" value="CABRIOLET.-RELATED"/>
    <property type="match status" value="1"/>
</dbReference>
<dbReference type="EMBL" id="GG662532">
    <property type="protein sequence ID" value="EWS72584.1"/>
    <property type="molecule type" value="Genomic_DNA"/>
</dbReference>
<dbReference type="InterPro" id="IPR009030">
    <property type="entry name" value="Growth_fac_rcpt_cys_sf"/>
</dbReference>
<dbReference type="OrthoDB" id="6114964at2759"/>
<protein>
    <recommendedName>
        <fullName evidence="2">EGF-like domain-containing protein</fullName>
    </recommendedName>
</protein>
<feature type="domain" description="EGF-like" evidence="2">
    <location>
        <begin position="1025"/>
        <end position="1066"/>
    </location>
</feature>
<feature type="domain" description="EGF-like" evidence="2">
    <location>
        <begin position="314"/>
        <end position="346"/>
    </location>
</feature>
<feature type="domain" description="EGF-like" evidence="2">
    <location>
        <begin position="554"/>
        <end position="588"/>
    </location>
</feature>
<keyword evidence="4" id="KW-1185">Reference proteome</keyword>
<dbReference type="Proteomes" id="UP000009168">
    <property type="component" value="Unassembled WGS sequence"/>
</dbReference>